<name>A0ABR8KF51_9NOSO</name>
<dbReference type="SUPFAM" id="SSF53448">
    <property type="entry name" value="Nucleotide-diphospho-sugar transferases"/>
    <property type="match status" value="1"/>
</dbReference>
<dbReference type="InterPro" id="IPR029044">
    <property type="entry name" value="Nucleotide-diphossugar_trans"/>
</dbReference>
<dbReference type="PANTHER" id="PTHR42866:SF1">
    <property type="entry name" value="SPORE COAT POLYSACCHARIDE BIOSYNTHESIS PROTEIN SPSF"/>
    <property type="match status" value="1"/>
</dbReference>
<gene>
    <name evidence="1" type="ORF">H6H03_23525</name>
</gene>
<dbReference type="Gene3D" id="3.90.550.10">
    <property type="entry name" value="Spore Coat Polysaccharide Biosynthesis Protein SpsA, Chain A"/>
    <property type="match status" value="1"/>
</dbReference>
<dbReference type="RefSeq" id="WP_190957434.1">
    <property type="nucleotide sequence ID" value="NZ_JACJTU010000024.1"/>
</dbReference>
<sequence length="236" mass="27134">MNRVIATIEARMGSSRLPGKVLKEAVGKPMLLLMVERARRARYIDEVVVATTTNEKDEAIASLCSKHNIPYFRGSEENVLERVVETGRHYQAEVSVLLTGDCPLIDPYVIDQHICAFFAAYPHVDYVANCEVRSYPHGLDLIVLPWKTLAETVDFASSKPFREHVGWYIRRHPEQYRRLDIIAPPGLSNPFFRITLDYQEDYDRIKAIFEALYPQNPEFTTVDILNYAQQQGWIDS</sequence>
<dbReference type="Pfam" id="PF02348">
    <property type="entry name" value="CTP_transf_3"/>
    <property type="match status" value="1"/>
</dbReference>
<protein>
    <submittedName>
        <fullName evidence="1">Glycosyltransferase family protein</fullName>
    </submittedName>
</protein>
<accession>A0ABR8KF51</accession>
<dbReference type="EMBL" id="JACJTU010000024">
    <property type="protein sequence ID" value="MBD2736823.1"/>
    <property type="molecule type" value="Genomic_DNA"/>
</dbReference>
<reference evidence="1 2" key="1">
    <citation type="journal article" date="2020" name="ISME J.">
        <title>Comparative genomics reveals insights into cyanobacterial evolution and habitat adaptation.</title>
        <authorList>
            <person name="Chen M.Y."/>
            <person name="Teng W.K."/>
            <person name="Zhao L."/>
            <person name="Hu C.X."/>
            <person name="Zhou Y.K."/>
            <person name="Han B.P."/>
            <person name="Song L.R."/>
            <person name="Shu W.S."/>
        </authorList>
    </citation>
    <scope>NUCLEOTIDE SEQUENCE [LARGE SCALE GENOMIC DNA]</scope>
    <source>
        <strain evidence="1 2">FACHB-159</strain>
    </source>
</reference>
<dbReference type="InterPro" id="IPR003329">
    <property type="entry name" value="Cytidylyl_trans"/>
</dbReference>
<keyword evidence="2" id="KW-1185">Reference proteome</keyword>
<organism evidence="1 2">
    <name type="scientific">Nostoc paludosum FACHB-159</name>
    <dbReference type="NCBI Taxonomy" id="2692908"/>
    <lineage>
        <taxon>Bacteria</taxon>
        <taxon>Bacillati</taxon>
        <taxon>Cyanobacteriota</taxon>
        <taxon>Cyanophyceae</taxon>
        <taxon>Nostocales</taxon>
        <taxon>Nostocaceae</taxon>
        <taxon>Nostoc</taxon>
    </lineage>
</organism>
<dbReference type="CDD" id="cd02518">
    <property type="entry name" value="GT2_SpsF"/>
    <property type="match status" value="1"/>
</dbReference>
<dbReference type="Proteomes" id="UP000637383">
    <property type="component" value="Unassembled WGS sequence"/>
</dbReference>
<proteinExistence type="predicted"/>
<comment type="caution">
    <text evidence="1">The sequence shown here is derived from an EMBL/GenBank/DDBJ whole genome shotgun (WGS) entry which is preliminary data.</text>
</comment>
<evidence type="ECO:0000313" key="1">
    <source>
        <dbReference type="EMBL" id="MBD2736823.1"/>
    </source>
</evidence>
<dbReference type="PANTHER" id="PTHR42866">
    <property type="entry name" value="3-DEOXY-MANNO-OCTULOSONATE CYTIDYLYLTRANSFERASE"/>
    <property type="match status" value="1"/>
</dbReference>
<evidence type="ECO:0000313" key="2">
    <source>
        <dbReference type="Proteomes" id="UP000637383"/>
    </source>
</evidence>